<accession>A0AAC9FRD1</accession>
<protein>
    <submittedName>
        <fullName evidence="1">Uncharacterized protein</fullName>
    </submittedName>
</protein>
<evidence type="ECO:0000313" key="2">
    <source>
        <dbReference type="Proteomes" id="UP000077927"/>
    </source>
</evidence>
<dbReference type="EMBL" id="CP012605">
    <property type="protein sequence ID" value="ANH73599.1"/>
    <property type="molecule type" value="Genomic_DNA"/>
</dbReference>
<name>A0AAC9FRD1_9RALS</name>
<gene>
    <name evidence="1" type="ORF">ACS15_1484</name>
</gene>
<reference evidence="1 2" key="1">
    <citation type="submission" date="2015-09" db="EMBL/GenBank/DDBJ databases">
        <authorList>
            <person name="Xu Y."/>
            <person name="Nagy A."/>
            <person name="Liu N.T."/>
            <person name="Nou X."/>
        </authorList>
    </citation>
    <scope>NUCLEOTIDE SEQUENCE [LARGE SCALE GENOMIC DNA]</scope>
    <source>
        <strain evidence="1 2">FC1138</strain>
    </source>
</reference>
<dbReference type="KEGG" id="rin:ACS15_1484"/>
<sequence>MRVETGHASTAPCCSASRANAERARFLTGFFCRIFCACACRRPPVWASIDT</sequence>
<dbReference type="Proteomes" id="UP000077927">
    <property type="component" value="Chromosome 1"/>
</dbReference>
<evidence type="ECO:0000313" key="1">
    <source>
        <dbReference type="EMBL" id="ANH73599.1"/>
    </source>
</evidence>
<proteinExistence type="predicted"/>
<dbReference type="AlphaFoldDB" id="A0AAC9FRD1"/>
<organism evidence="1 2">
    <name type="scientific">Ralstonia insidiosa</name>
    <dbReference type="NCBI Taxonomy" id="190721"/>
    <lineage>
        <taxon>Bacteria</taxon>
        <taxon>Pseudomonadati</taxon>
        <taxon>Pseudomonadota</taxon>
        <taxon>Betaproteobacteria</taxon>
        <taxon>Burkholderiales</taxon>
        <taxon>Burkholderiaceae</taxon>
        <taxon>Ralstonia</taxon>
    </lineage>
</organism>